<comment type="caution">
    <text evidence="1">The sequence shown here is derived from an EMBL/GenBank/DDBJ whole genome shotgun (WGS) entry which is preliminary data.</text>
</comment>
<reference evidence="1 2" key="1">
    <citation type="submission" date="2017-01" db="EMBL/GenBank/DDBJ databases">
        <title>Novel large sulfur bacteria in the metagenomes of groundwater-fed chemosynthetic microbial mats in the Lake Huron basin.</title>
        <authorList>
            <person name="Sharrar A.M."/>
            <person name="Flood B.E."/>
            <person name="Bailey J.V."/>
            <person name="Jones D.S."/>
            <person name="Biddanda B."/>
            <person name="Ruberg S.A."/>
            <person name="Marcus D.N."/>
            <person name="Dick G.J."/>
        </authorList>
    </citation>
    <scope>NUCLEOTIDE SEQUENCE [LARGE SCALE GENOMIC DNA]</scope>
    <source>
        <strain evidence="1">A8</strain>
    </source>
</reference>
<protein>
    <submittedName>
        <fullName evidence="1">Uncharacterized protein</fullName>
    </submittedName>
</protein>
<dbReference type="AlphaFoldDB" id="A0A1Y1QF55"/>
<gene>
    <name evidence="1" type="ORF">BWK73_37815</name>
</gene>
<dbReference type="EMBL" id="MTEJ01000368">
    <property type="protein sequence ID" value="OQX03963.1"/>
    <property type="molecule type" value="Genomic_DNA"/>
</dbReference>
<organism evidence="1 2">
    <name type="scientific">Thiothrix lacustris</name>
    <dbReference type="NCBI Taxonomy" id="525917"/>
    <lineage>
        <taxon>Bacteria</taxon>
        <taxon>Pseudomonadati</taxon>
        <taxon>Pseudomonadota</taxon>
        <taxon>Gammaproteobacteria</taxon>
        <taxon>Thiotrichales</taxon>
        <taxon>Thiotrichaceae</taxon>
        <taxon>Thiothrix</taxon>
    </lineage>
</organism>
<evidence type="ECO:0000313" key="2">
    <source>
        <dbReference type="Proteomes" id="UP000192491"/>
    </source>
</evidence>
<sequence>MSKPLTTAAQFAPIPFESRLQLVREAVEARISKTPTTNPAETRARLWVRWINANVLDVPQGQGVAV</sequence>
<name>A0A1Y1QF55_9GAMM</name>
<dbReference type="Proteomes" id="UP000192491">
    <property type="component" value="Unassembled WGS sequence"/>
</dbReference>
<evidence type="ECO:0000313" key="1">
    <source>
        <dbReference type="EMBL" id="OQX03963.1"/>
    </source>
</evidence>
<accession>A0A1Y1QF55</accession>
<proteinExistence type="predicted"/>